<evidence type="ECO:0000313" key="3">
    <source>
        <dbReference type="Proteomes" id="UP001066276"/>
    </source>
</evidence>
<reference evidence="2" key="1">
    <citation type="journal article" date="2022" name="bioRxiv">
        <title>Sequencing and chromosome-scale assembly of the giantPleurodeles waltlgenome.</title>
        <authorList>
            <person name="Brown T."/>
            <person name="Elewa A."/>
            <person name="Iarovenko S."/>
            <person name="Subramanian E."/>
            <person name="Araus A.J."/>
            <person name="Petzold A."/>
            <person name="Susuki M."/>
            <person name="Suzuki K.-i.T."/>
            <person name="Hayashi T."/>
            <person name="Toyoda A."/>
            <person name="Oliveira C."/>
            <person name="Osipova E."/>
            <person name="Leigh N.D."/>
            <person name="Simon A."/>
            <person name="Yun M.H."/>
        </authorList>
    </citation>
    <scope>NUCLEOTIDE SEQUENCE</scope>
    <source>
        <strain evidence="2">20211129_DDA</strain>
        <tissue evidence="2">Liver</tissue>
    </source>
</reference>
<dbReference type="EMBL" id="JANPWB010000009">
    <property type="protein sequence ID" value="KAJ1157757.1"/>
    <property type="molecule type" value="Genomic_DNA"/>
</dbReference>
<dbReference type="Proteomes" id="UP001066276">
    <property type="component" value="Chromosome 5"/>
</dbReference>
<dbReference type="AlphaFoldDB" id="A0AAV7S1A9"/>
<proteinExistence type="predicted"/>
<evidence type="ECO:0000256" key="1">
    <source>
        <dbReference type="SAM" id="MobiDB-lite"/>
    </source>
</evidence>
<gene>
    <name evidence="2" type="ORF">NDU88_010457</name>
</gene>
<feature type="compositionally biased region" description="Low complexity" evidence="1">
    <location>
        <begin position="37"/>
        <end position="50"/>
    </location>
</feature>
<name>A0AAV7S1A9_PLEWA</name>
<protein>
    <submittedName>
        <fullName evidence="2">Uncharacterized protein</fullName>
    </submittedName>
</protein>
<sequence>MPLGAHTDPGGGPCGREASTTHEIQTEEDDTMYMSQLSSRGGRTGLRSGSPTEGLPRVARVPTWTGQWMSPPKELVCWRTERTGPGRVD</sequence>
<comment type="caution">
    <text evidence="2">The sequence shown here is derived from an EMBL/GenBank/DDBJ whole genome shotgun (WGS) entry which is preliminary data.</text>
</comment>
<accession>A0AAV7S1A9</accession>
<organism evidence="2 3">
    <name type="scientific">Pleurodeles waltl</name>
    <name type="common">Iberian ribbed newt</name>
    <dbReference type="NCBI Taxonomy" id="8319"/>
    <lineage>
        <taxon>Eukaryota</taxon>
        <taxon>Metazoa</taxon>
        <taxon>Chordata</taxon>
        <taxon>Craniata</taxon>
        <taxon>Vertebrata</taxon>
        <taxon>Euteleostomi</taxon>
        <taxon>Amphibia</taxon>
        <taxon>Batrachia</taxon>
        <taxon>Caudata</taxon>
        <taxon>Salamandroidea</taxon>
        <taxon>Salamandridae</taxon>
        <taxon>Pleurodelinae</taxon>
        <taxon>Pleurodeles</taxon>
    </lineage>
</organism>
<keyword evidence="3" id="KW-1185">Reference proteome</keyword>
<feature type="region of interest" description="Disordered" evidence="1">
    <location>
        <begin position="1"/>
        <end position="66"/>
    </location>
</feature>
<evidence type="ECO:0000313" key="2">
    <source>
        <dbReference type="EMBL" id="KAJ1157757.1"/>
    </source>
</evidence>